<feature type="coiled-coil region" evidence="6">
    <location>
        <begin position="1419"/>
        <end position="1484"/>
    </location>
</feature>
<keyword evidence="5" id="KW-0067">ATP-binding</keyword>
<keyword evidence="13" id="KW-1185">Reference proteome</keyword>
<feature type="domain" description="Helicase Sen1 N-terminal" evidence="8">
    <location>
        <begin position="88"/>
        <end position="831"/>
    </location>
</feature>
<feature type="domain" description="Helicase SEN1 beta-barrel" evidence="11">
    <location>
        <begin position="1146"/>
        <end position="1237"/>
    </location>
</feature>
<dbReference type="GO" id="GO:0016604">
    <property type="term" value="C:nuclear body"/>
    <property type="evidence" value="ECO:0007669"/>
    <property type="project" value="TreeGrafter"/>
</dbReference>
<dbReference type="GO" id="GO:0001147">
    <property type="term" value="F:transcription termination site sequence-specific DNA binding"/>
    <property type="evidence" value="ECO:0007669"/>
    <property type="project" value="TreeGrafter"/>
</dbReference>
<dbReference type="Gene3D" id="3.40.50.300">
    <property type="entry name" value="P-loop containing nucleotide triphosphate hydrolases"/>
    <property type="match status" value="2"/>
</dbReference>
<feature type="compositionally biased region" description="Basic residues" evidence="7">
    <location>
        <begin position="1913"/>
        <end position="1924"/>
    </location>
</feature>
<feature type="compositionally biased region" description="Polar residues" evidence="7">
    <location>
        <begin position="1854"/>
        <end position="1869"/>
    </location>
</feature>
<dbReference type="GO" id="GO:0005694">
    <property type="term" value="C:chromosome"/>
    <property type="evidence" value="ECO:0007669"/>
    <property type="project" value="UniProtKB-ARBA"/>
</dbReference>
<evidence type="ECO:0000259" key="10">
    <source>
        <dbReference type="Pfam" id="PF13087"/>
    </source>
</evidence>
<dbReference type="InterPro" id="IPR045055">
    <property type="entry name" value="DNA2/NAM7-like"/>
</dbReference>
<comment type="similarity">
    <text evidence="1">Belongs to the DNA2/NAM7 helicase family.</text>
</comment>
<feature type="region of interest" description="Disordered" evidence="7">
    <location>
        <begin position="1809"/>
        <end position="1930"/>
    </location>
</feature>
<evidence type="ECO:0000256" key="2">
    <source>
        <dbReference type="ARBA" id="ARBA00022741"/>
    </source>
</evidence>
<dbReference type="InterPro" id="IPR041677">
    <property type="entry name" value="DNA2/NAM7_AAA_11"/>
</dbReference>
<dbReference type="InterPro" id="IPR041679">
    <property type="entry name" value="DNA2/NAM7-like_C"/>
</dbReference>
<feature type="compositionally biased region" description="Low complexity" evidence="7">
    <location>
        <begin position="970"/>
        <end position="987"/>
    </location>
</feature>
<dbReference type="OrthoDB" id="6513042at2759"/>
<dbReference type="Proteomes" id="UP000184267">
    <property type="component" value="Unassembled WGS sequence"/>
</dbReference>
<evidence type="ECO:0000259" key="9">
    <source>
        <dbReference type="Pfam" id="PF13086"/>
    </source>
</evidence>
<dbReference type="Pfam" id="PF23576">
    <property type="entry name" value="SEN1_barrel"/>
    <property type="match status" value="1"/>
</dbReference>
<evidence type="ECO:0000256" key="1">
    <source>
        <dbReference type="ARBA" id="ARBA00007913"/>
    </source>
</evidence>
<dbReference type="InterPro" id="IPR024481">
    <property type="entry name" value="Helicase_Sen1_N"/>
</dbReference>
<dbReference type="InterPro" id="IPR027417">
    <property type="entry name" value="P-loop_NTPase"/>
</dbReference>
<dbReference type="InterPro" id="IPR016024">
    <property type="entry name" value="ARM-type_fold"/>
</dbReference>
<dbReference type="SUPFAM" id="SSF52540">
    <property type="entry name" value="P-loop containing nucleoside triphosphate hydrolases"/>
    <property type="match status" value="1"/>
</dbReference>
<proteinExistence type="inferred from homology"/>
<keyword evidence="4" id="KW-0347">Helicase</keyword>
<dbReference type="SUPFAM" id="SSF48371">
    <property type="entry name" value="ARM repeat"/>
    <property type="match status" value="1"/>
</dbReference>
<feature type="compositionally biased region" description="Basic and acidic residues" evidence="7">
    <location>
        <begin position="1890"/>
        <end position="1901"/>
    </location>
</feature>
<evidence type="ECO:0000256" key="7">
    <source>
        <dbReference type="SAM" id="MobiDB-lite"/>
    </source>
</evidence>
<evidence type="ECO:0000259" key="11">
    <source>
        <dbReference type="Pfam" id="PF23576"/>
    </source>
</evidence>
<dbReference type="PANTHER" id="PTHR10887">
    <property type="entry name" value="DNA2/NAM7 HELICASE FAMILY"/>
    <property type="match status" value="1"/>
</dbReference>
<evidence type="ECO:0000256" key="5">
    <source>
        <dbReference type="ARBA" id="ARBA00022840"/>
    </source>
</evidence>
<keyword evidence="6" id="KW-0175">Coiled coil</keyword>
<evidence type="ECO:0000313" key="12">
    <source>
        <dbReference type="EMBL" id="OJT15273.1"/>
    </source>
</evidence>
<dbReference type="GO" id="GO:0005524">
    <property type="term" value="F:ATP binding"/>
    <property type="evidence" value="ECO:0007669"/>
    <property type="project" value="UniProtKB-KW"/>
</dbReference>
<sequence length="2052" mass="228521">MAPQPRNRDEVKKKLVELRDSPKTLVGDEDLRITSIYLLGSLKPAENTSETPLVHDHWFCSQADEVARETAIFLIRLHAYNSASVDIWRLQLKRVITRCCYCVRGLHEAETMSKHTYFAAFGQQILQNFYVSFHKFLTDTAVEALAEKGFIASDTSDSSRTLAEAPPAVTFLVLTYLHMLQDSRIVALLHSFCPRAPVKSWPSDIPPPVLLALLFDETAEVRSWAQKQSTLCEVAPIPMENFLPTYSTVLKAAADSIASSRPLSDSFGSDYKLSFVTDVPSRWSSLTTLLRFIPVELFRSSKSFDLDVRRIVIGHLHDIGEHFIDILKCFVIVLRRMGPDVWQDEGPEYAHVVFNSIKDNTRFADVLCNLSAPVPKDDWQLKWIEVYANTVGKLPVFKDILPSVLQFLCEELQHERFKAVRPNAMSIASRLLVAVLAQQGKDGTTKQELALDLLTVHASAFVNVAFGRSYTEDIWADSRKQAGRLIKQALLTDIRRMSSAITQLCSTNDSSTSSVPRSLIHEQVWKNVYEGIVGGDSDAVALLLAVLSQISHVDDLKPVAFEEAFKKSKSPSTSQASLVAVNSALAVLRNGFRDVVNRYTDLSPGSAAIELLGREDAVKHVVALMFSPVETLQEAAQGLVALAYDVDGRLDCFRALLEHFPDAALSGINDVLGAYIQYAKIVPEACYLSQALARCLTDIIEAMCSSPSGLLLQASFVKTAASTLEDKIPKWWHAMTEALCVIFAYTPRWARFFENEEMVLWMRDALIFGRDLLAQRRILETGTLARSQKGAGSSAKLTNVGKKMVDDLQQVLFELTKWLRLTDEELLHQSFALLETLLECFRQTETRPRADTFQRIQRHIDDARKNDPNRMKSRLDSTRLVRLEEAVGAFDEDNEEIQIISHIKPSKPKKTAKVKEEQKAAPRHILKAGPSKDIQLKDSGRKGKPGITSYFSLNDEKKPAAASSASRYGVPSVSGRSVSSAGPSRVAKPLIKDERSSAKANSTSSRATSPSSSENEQSEDDEDEGPKGLAALSKLQRTPAIKQPTERRQVKMLDMPIEGRGIKFDRLQKRDDARRTHMRLKPDVSGLHRTLLSWNYEHSGPEPPWDRPKLLPVPDRFRDYAHFRSVFEPILLLECWNQLQESKETTQESNDVRINNRQYTDQYMDIDISFEGSVSKDWNLSDMDIVLFTHPGSKRRVMGKTQTYRSSYMGIQATVRFLVQGADPGLQVGTVWSLSKVLSLSTLIREYASLMALPHYDLLDSVLHAQLSRPSRFDSGEVQRVMTTYKVNEPQANAIIKSLATEGFALIQGPPGTGKTSTICGLVQLYLARRPKTSSVIHPGRPAERELPKKILLCAPSNAAIDEIAFRLKEGVSGAGHRAEHPKVVRIGALKSMNLSVRDVSMEYLIDQKLNTDPGLKNSKEAGTELSRVRSELEAVKRQRQEKLDELATIQDNASKTLTLEEDVKRLNRQKAMLTHQLDKVKDKQKSDYRTLDATRRRFRNEVLQEADVICSTLSASAYEYLESFDFELVIIDEAAQAIELSSLIPMKYKCRTCIMVGDPQQLPPTVKSQEACKLGYDQSLFVRLQRSQPEAVHLLSIQYRMHPDISQLPSNLFYGGRLLDGPDMAEKTKRAWQTHPKFGTYRFFNVQAGVEESGMGHSLVNRAEAQVAVALYNRLCKEFSSANMDFKVGVISMYRGQIMELRRAFQQRFGEEVLSMVDFNTVDGFQGQEKDIIILSCVRAGPGLQTVGFLRDVRRMNVALTRAKASLFVLGHAPTLERSDETWRKIVENARSRSSLVDVDAAYFTAPITASQNKPPPQPKQAKPVSKPPSNLSPAVPTDLVTPRELKALANRPNGNASTPNGAPTSRKASVAGPSTAVSSEDAQVGQKRKAEEAPKEDPSRPNGAPGPGPKPRPKPPLVKRPKQGPSLFIPKKVRRCKVSQDVASALMLPRSALPHDTIHPSVSFVDTPSRLSVFAGLAGTHLKLRHDCKSPWRVVPSTYTTTISQACAVADSEIPPPFPIIMNAKPPEPSGARLAHITVVLLTSCHKVGN</sequence>
<dbReference type="GO" id="GO:0004386">
    <property type="term" value="F:helicase activity"/>
    <property type="evidence" value="ECO:0007669"/>
    <property type="project" value="UniProtKB-KW"/>
</dbReference>
<dbReference type="Pfam" id="PF13087">
    <property type="entry name" value="AAA_12"/>
    <property type="match status" value="1"/>
</dbReference>
<feature type="region of interest" description="Disordered" evidence="7">
    <location>
        <begin position="906"/>
        <end position="1027"/>
    </location>
</feature>
<comment type="caution">
    <text evidence="12">The sequence shown here is derived from an EMBL/GenBank/DDBJ whole genome shotgun (WGS) entry which is preliminary data.</text>
</comment>
<dbReference type="STRING" id="154538.A0A1M2W634"/>
<evidence type="ECO:0000313" key="13">
    <source>
        <dbReference type="Proteomes" id="UP000184267"/>
    </source>
</evidence>
<feature type="compositionally biased region" description="Low complexity" evidence="7">
    <location>
        <begin position="1821"/>
        <end position="1831"/>
    </location>
</feature>
<dbReference type="FunFam" id="3.40.50.300:FF:000326">
    <property type="entry name" value="P-loop containing nucleoside triphosphate hydrolase"/>
    <property type="match status" value="1"/>
</dbReference>
<evidence type="ECO:0000259" key="8">
    <source>
        <dbReference type="Pfam" id="PF12726"/>
    </source>
</evidence>
<keyword evidence="2" id="KW-0547">Nucleotide-binding</keyword>
<dbReference type="PANTHER" id="PTHR10887:SF495">
    <property type="entry name" value="HELICASE SENATAXIN ISOFORM X1-RELATED"/>
    <property type="match status" value="1"/>
</dbReference>
<dbReference type="GO" id="GO:0006369">
    <property type="term" value="P:termination of RNA polymerase II transcription"/>
    <property type="evidence" value="ECO:0007669"/>
    <property type="project" value="TreeGrafter"/>
</dbReference>
<feature type="compositionally biased region" description="Low complexity" evidence="7">
    <location>
        <begin position="1000"/>
        <end position="1015"/>
    </location>
</feature>
<keyword evidence="3" id="KW-0378">Hydrolase</keyword>
<dbReference type="Pfam" id="PF13086">
    <property type="entry name" value="AAA_11"/>
    <property type="match status" value="1"/>
</dbReference>
<gene>
    <name evidence="12" type="ORF">TRAPUB_8195</name>
</gene>
<protein>
    <recommendedName>
        <fullName evidence="14">Helicase SEN1</fullName>
    </recommendedName>
</protein>
<feature type="domain" description="DNA2/NAM7 helicase helicase" evidence="9">
    <location>
        <begin position="1287"/>
        <end position="1570"/>
    </location>
</feature>
<dbReference type="CDD" id="cd18042">
    <property type="entry name" value="DEXXQc_SETX"/>
    <property type="match status" value="1"/>
</dbReference>
<name>A0A1M2W634_TRAPU</name>
<feature type="domain" description="DNA2/NAM7 helicase-like C-terminal" evidence="10">
    <location>
        <begin position="1577"/>
        <end position="1774"/>
    </location>
</feature>
<organism evidence="12 13">
    <name type="scientific">Trametes pubescens</name>
    <name type="common">White-rot fungus</name>
    <dbReference type="NCBI Taxonomy" id="154538"/>
    <lineage>
        <taxon>Eukaryota</taxon>
        <taxon>Fungi</taxon>
        <taxon>Dikarya</taxon>
        <taxon>Basidiomycota</taxon>
        <taxon>Agaricomycotina</taxon>
        <taxon>Agaricomycetes</taxon>
        <taxon>Polyporales</taxon>
        <taxon>Polyporaceae</taxon>
        <taxon>Trametes</taxon>
    </lineage>
</organism>
<dbReference type="Pfam" id="PF12726">
    <property type="entry name" value="SEN1_N"/>
    <property type="match status" value="1"/>
</dbReference>
<dbReference type="EMBL" id="MNAD01000187">
    <property type="protein sequence ID" value="OJT15273.1"/>
    <property type="molecule type" value="Genomic_DNA"/>
</dbReference>
<reference evidence="12 13" key="1">
    <citation type="submission" date="2016-10" db="EMBL/GenBank/DDBJ databases">
        <title>Genome sequence of the basidiomycete white-rot fungus Trametes pubescens.</title>
        <authorList>
            <person name="Makela M.R."/>
            <person name="Granchi Z."/>
            <person name="Peng M."/>
            <person name="De Vries R.P."/>
            <person name="Grigoriev I."/>
            <person name="Riley R."/>
            <person name="Hilden K."/>
        </authorList>
    </citation>
    <scope>NUCLEOTIDE SEQUENCE [LARGE SCALE GENOMIC DNA]</scope>
    <source>
        <strain evidence="12 13">FBCC735</strain>
    </source>
</reference>
<dbReference type="GO" id="GO:0016787">
    <property type="term" value="F:hydrolase activity"/>
    <property type="evidence" value="ECO:0007669"/>
    <property type="project" value="UniProtKB-KW"/>
</dbReference>
<evidence type="ECO:0000256" key="3">
    <source>
        <dbReference type="ARBA" id="ARBA00022801"/>
    </source>
</evidence>
<accession>A0A1M2W634</accession>
<evidence type="ECO:0000256" key="4">
    <source>
        <dbReference type="ARBA" id="ARBA00022806"/>
    </source>
</evidence>
<dbReference type="CDD" id="cd18808">
    <property type="entry name" value="SF1_C_Upf1"/>
    <property type="match status" value="1"/>
</dbReference>
<dbReference type="InterPro" id="IPR056474">
    <property type="entry name" value="SEN1_barrel"/>
</dbReference>
<evidence type="ECO:0008006" key="14">
    <source>
        <dbReference type="Google" id="ProtNLM"/>
    </source>
</evidence>
<evidence type="ECO:0000256" key="6">
    <source>
        <dbReference type="SAM" id="Coils"/>
    </source>
</evidence>
<dbReference type="OMA" id="TYRFFNV"/>
<dbReference type="InterPro" id="IPR047187">
    <property type="entry name" value="SF1_C_Upf1"/>
</dbReference>